<evidence type="ECO:0000313" key="3">
    <source>
        <dbReference type="EMBL" id="SEH45574.1"/>
    </source>
</evidence>
<evidence type="ECO:0000259" key="2">
    <source>
        <dbReference type="Pfam" id="PF26404"/>
    </source>
</evidence>
<feature type="compositionally biased region" description="Basic and acidic residues" evidence="1">
    <location>
        <begin position="26"/>
        <end position="38"/>
    </location>
</feature>
<dbReference type="InterPro" id="IPR058415">
    <property type="entry name" value="DUF8102"/>
</dbReference>
<keyword evidence="4" id="KW-1185">Reference proteome</keyword>
<feature type="region of interest" description="Disordered" evidence="1">
    <location>
        <begin position="1"/>
        <end position="38"/>
    </location>
</feature>
<sequence>MNNNSDRPADELFTGVDDVRDDDSEREPLLTPEDRPRGILTPTDREYLCGLKEYAQPQTDANRRQDIRERVVNGLKDFVLLSLFLEPDEREKIFEELGPEETDDVLAAMVAFGYLGLHGDRPRLETCIEHGVLQGANVDKLFQSSGRATNVDVSIWVDYNTDIEKLYRRFEDGQELTDAEIGALVRAGEIGGDEIEELVESPRGFPGVFAGRGSVD</sequence>
<feature type="domain" description="Domain of unknown function" evidence="2">
    <location>
        <begin position="39"/>
        <end position="193"/>
    </location>
</feature>
<name>A0A1H6IH40_9EURY</name>
<accession>A0A1H6IH40</accession>
<reference evidence="3 4" key="1">
    <citation type="submission" date="2016-10" db="EMBL/GenBank/DDBJ databases">
        <authorList>
            <person name="de Groot N.N."/>
        </authorList>
    </citation>
    <scope>NUCLEOTIDE SEQUENCE [LARGE SCALE GENOMIC DNA]</scope>
    <source>
        <strain evidence="3 4">IBRC-M10418</strain>
    </source>
</reference>
<dbReference type="AlphaFoldDB" id="A0A1H6IH40"/>
<gene>
    <name evidence="3" type="ORF">SAMN05192561_10243</name>
</gene>
<dbReference type="Proteomes" id="UP000199215">
    <property type="component" value="Unassembled WGS sequence"/>
</dbReference>
<dbReference type="Pfam" id="PF26404">
    <property type="entry name" value="DUF8102"/>
    <property type="match status" value="1"/>
</dbReference>
<protein>
    <recommendedName>
        <fullName evidence="2">Domain of unknown function domain-containing protein</fullName>
    </recommendedName>
</protein>
<evidence type="ECO:0000256" key="1">
    <source>
        <dbReference type="SAM" id="MobiDB-lite"/>
    </source>
</evidence>
<dbReference type="EMBL" id="FNWU01000002">
    <property type="protein sequence ID" value="SEH45574.1"/>
    <property type="molecule type" value="Genomic_DNA"/>
</dbReference>
<dbReference type="OrthoDB" id="193906at2157"/>
<evidence type="ECO:0000313" key="4">
    <source>
        <dbReference type="Proteomes" id="UP000199215"/>
    </source>
</evidence>
<organism evidence="3 4">
    <name type="scientific">Halopenitus malekzadehii</name>
    <dbReference type="NCBI Taxonomy" id="1267564"/>
    <lineage>
        <taxon>Archaea</taxon>
        <taxon>Methanobacteriati</taxon>
        <taxon>Methanobacteriota</taxon>
        <taxon>Stenosarchaea group</taxon>
        <taxon>Halobacteria</taxon>
        <taxon>Halobacteriales</taxon>
        <taxon>Haloferacaceae</taxon>
        <taxon>Halopenitus</taxon>
    </lineage>
</organism>
<dbReference type="RefSeq" id="WP_092815798.1">
    <property type="nucleotide sequence ID" value="NZ_FNWU01000002.1"/>
</dbReference>
<proteinExistence type="predicted"/>